<evidence type="ECO:0000313" key="2">
    <source>
        <dbReference type="Proteomes" id="UP000005149"/>
    </source>
</evidence>
<sequence>MDIEQYVPSQENTEDKVHRTIRAAIGLCPLASGTLLEAFNMLWKPPAESRAEKWMSDVIDVINQLAERQNNIDILINGEEFQSLLISANQLVLKHHQPEKIKYFRNAVINGITCNFLSYDKKITFINILDQLTISHVKVMSMLKGDGVLWGVDNKTTEARYPYFVSKRLFEISSELFDEHLFIEKIVQDLSQHKLFHDIELVKAQGVDVVRMGSITNTDVGIIGLAIPFSELPEKKFVYQTRLNDFGVEFLEYITNLNLAVKA</sequence>
<dbReference type="AlphaFoldDB" id="K1JNT7"/>
<accession>K1JNT7</accession>
<proteinExistence type="predicted"/>
<keyword evidence="2" id="KW-1185">Reference proteome</keyword>
<gene>
    <name evidence="1" type="ORF">HMPREF1171_01502</name>
</gene>
<protein>
    <submittedName>
        <fullName evidence="1">Uncharacterized protein</fullName>
    </submittedName>
</protein>
<comment type="caution">
    <text evidence="1">The sequence shown here is derived from an EMBL/GenBank/DDBJ whole genome shotgun (WGS) entry which is preliminary data.</text>
</comment>
<name>K1JNT7_9GAMM</name>
<dbReference type="HOGENOM" id="CLU_1056168_0_0_6"/>
<dbReference type="EMBL" id="AGWR01000014">
    <property type="protein sequence ID" value="EKB28268.1"/>
    <property type="molecule type" value="Genomic_DNA"/>
</dbReference>
<evidence type="ECO:0000313" key="1">
    <source>
        <dbReference type="EMBL" id="EKB28268.1"/>
    </source>
</evidence>
<dbReference type="RefSeq" id="WP_005301573.1">
    <property type="nucleotide sequence ID" value="NZ_JDWD01000122.1"/>
</dbReference>
<reference evidence="1 2" key="1">
    <citation type="submission" date="2012-06" db="EMBL/GenBank/DDBJ databases">
        <title>The Genome Sequence of Aeromonas hydrophila SSU.</title>
        <authorList>
            <consortium name="The Broad Institute Genome Sequencing Platform"/>
            <person name="Earl A."/>
            <person name="Ward D."/>
            <person name="Feldgarden M."/>
            <person name="Gevers D."/>
            <person name="Chopra A."/>
            <person name="Walker B."/>
            <person name="Young S.K."/>
            <person name="Zeng Q."/>
            <person name="Gargeya S."/>
            <person name="Fitzgerald M."/>
            <person name="Haas B."/>
            <person name="Abouelleil A."/>
            <person name="Alvarado L."/>
            <person name="Arachchi H.M."/>
            <person name="Berlin A.M."/>
            <person name="Chapman S.B."/>
            <person name="Goldberg J."/>
            <person name="Griggs A."/>
            <person name="Gujja S."/>
            <person name="Hansen M."/>
            <person name="Howarth C."/>
            <person name="Imamovic A."/>
            <person name="Larimer J."/>
            <person name="McCowan C."/>
            <person name="Montmayeur A."/>
            <person name="Murphy C."/>
            <person name="Neiman D."/>
            <person name="Pearson M."/>
            <person name="Priest M."/>
            <person name="Roberts A."/>
            <person name="Saif S."/>
            <person name="Shea T."/>
            <person name="Sisk P."/>
            <person name="Sykes S."/>
            <person name="Wortman J."/>
            <person name="Nusbaum C."/>
            <person name="Birren B."/>
        </authorList>
    </citation>
    <scope>NUCLEOTIDE SEQUENCE [LARGE SCALE GENOMIC DNA]</scope>
    <source>
        <strain evidence="1 2">SSU</strain>
    </source>
</reference>
<organism evidence="1 2">
    <name type="scientific">Aeromonas dhakensis</name>
    <dbReference type="NCBI Taxonomy" id="196024"/>
    <lineage>
        <taxon>Bacteria</taxon>
        <taxon>Pseudomonadati</taxon>
        <taxon>Pseudomonadota</taxon>
        <taxon>Gammaproteobacteria</taxon>
        <taxon>Aeromonadales</taxon>
        <taxon>Aeromonadaceae</taxon>
        <taxon>Aeromonas</taxon>
    </lineage>
</organism>
<dbReference type="PATRIC" id="fig|1073377.4.peg.1544"/>
<dbReference type="Proteomes" id="UP000005149">
    <property type="component" value="Unassembled WGS sequence"/>
</dbReference>